<keyword evidence="3" id="KW-1185">Reference proteome</keyword>
<protein>
    <submittedName>
        <fullName evidence="2">8738_t:CDS:1</fullName>
    </submittedName>
</protein>
<feature type="compositionally biased region" description="Polar residues" evidence="1">
    <location>
        <begin position="1"/>
        <end position="12"/>
    </location>
</feature>
<evidence type="ECO:0000313" key="3">
    <source>
        <dbReference type="Proteomes" id="UP000789706"/>
    </source>
</evidence>
<evidence type="ECO:0000313" key="2">
    <source>
        <dbReference type="EMBL" id="CAG8581733.1"/>
    </source>
</evidence>
<name>A0A9N9BXW5_9GLOM</name>
<evidence type="ECO:0000256" key="1">
    <source>
        <dbReference type="SAM" id="MobiDB-lite"/>
    </source>
</evidence>
<accession>A0A9N9BXW5</accession>
<feature type="region of interest" description="Disordered" evidence="1">
    <location>
        <begin position="1"/>
        <end position="54"/>
    </location>
</feature>
<gene>
    <name evidence="2" type="ORF">DEBURN_LOCUS8606</name>
</gene>
<feature type="compositionally biased region" description="Basic and acidic residues" evidence="1">
    <location>
        <begin position="27"/>
        <end position="41"/>
    </location>
</feature>
<organism evidence="2 3">
    <name type="scientific">Diversispora eburnea</name>
    <dbReference type="NCBI Taxonomy" id="1213867"/>
    <lineage>
        <taxon>Eukaryota</taxon>
        <taxon>Fungi</taxon>
        <taxon>Fungi incertae sedis</taxon>
        <taxon>Mucoromycota</taxon>
        <taxon>Glomeromycotina</taxon>
        <taxon>Glomeromycetes</taxon>
        <taxon>Diversisporales</taxon>
        <taxon>Diversisporaceae</taxon>
        <taxon>Diversispora</taxon>
    </lineage>
</organism>
<feature type="compositionally biased region" description="Polar residues" evidence="1">
    <location>
        <begin position="44"/>
        <end position="54"/>
    </location>
</feature>
<reference evidence="2" key="1">
    <citation type="submission" date="2021-06" db="EMBL/GenBank/DDBJ databases">
        <authorList>
            <person name="Kallberg Y."/>
            <person name="Tangrot J."/>
            <person name="Rosling A."/>
        </authorList>
    </citation>
    <scope>NUCLEOTIDE SEQUENCE</scope>
    <source>
        <strain evidence="2">AZ414A</strain>
    </source>
</reference>
<dbReference type="AlphaFoldDB" id="A0A9N9BXW5"/>
<dbReference type="Proteomes" id="UP000789706">
    <property type="component" value="Unassembled WGS sequence"/>
</dbReference>
<sequence>MQSQNQINNPTTIRPKGSNLNIVEPNKTSERTDIFNSEKENVPLSESNQNRILN</sequence>
<dbReference type="EMBL" id="CAJVPK010001317">
    <property type="protein sequence ID" value="CAG8581733.1"/>
    <property type="molecule type" value="Genomic_DNA"/>
</dbReference>
<proteinExistence type="predicted"/>
<comment type="caution">
    <text evidence="2">The sequence shown here is derived from an EMBL/GenBank/DDBJ whole genome shotgun (WGS) entry which is preliminary data.</text>
</comment>